<evidence type="ECO:0000256" key="1">
    <source>
        <dbReference type="SAM" id="SignalP"/>
    </source>
</evidence>
<dbReference type="Proteomes" id="UP000295117">
    <property type="component" value="Unassembled WGS sequence"/>
</dbReference>
<dbReference type="AlphaFoldDB" id="A0A4R8RZ52"/>
<comment type="caution">
    <text evidence="4">The sequence shown here is derived from an EMBL/GenBank/DDBJ whole genome shotgun (WGS) entry which is preliminary data.</text>
</comment>
<dbReference type="EMBL" id="PECH01000008">
    <property type="protein sequence ID" value="TDZ79549.1"/>
    <property type="molecule type" value="Genomic_DNA"/>
</dbReference>
<feature type="signal peptide" evidence="1">
    <location>
        <begin position="1"/>
        <end position="25"/>
    </location>
</feature>
<dbReference type="InterPro" id="IPR052336">
    <property type="entry name" value="MlaD_Phospholipid_Transporter"/>
</dbReference>
<reference evidence="4 5" key="1">
    <citation type="journal article" date="2019" name="Sci. Rep.">
        <title>Extended insight into the Mycobacterium chelonae-abscessus complex through whole genome sequencing of Mycobacterium salmoniphilum outbreak and Mycobacterium salmoniphilum-like strains.</title>
        <authorList>
            <person name="Behra P.R.K."/>
            <person name="Das S."/>
            <person name="Pettersson B.M.F."/>
            <person name="Shirreff L."/>
            <person name="DuCote T."/>
            <person name="Jacobsson K.G."/>
            <person name="Ennis D.G."/>
            <person name="Kirsebom L.A."/>
        </authorList>
    </citation>
    <scope>NUCLEOTIDE SEQUENCE [LARGE SCALE GENOMIC DNA]</scope>
    <source>
        <strain evidence="4 5">DE 4585</strain>
    </source>
</reference>
<feature type="chain" id="PRO_5020444278" evidence="1">
    <location>
        <begin position="26"/>
        <end position="372"/>
    </location>
</feature>
<feature type="domain" description="Mce/MlaD" evidence="2">
    <location>
        <begin position="38"/>
        <end position="113"/>
    </location>
</feature>
<dbReference type="InterPro" id="IPR024516">
    <property type="entry name" value="Mce_C"/>
</dbReference>
<dbReference type="Pfam" id="PF02470">
    <property type="entry name" value="MlaD"/>
    <property type="match status" value="1"/>
</dbReference>
<keyword evidence="1" id="KW-0732">Signal</keyword>
<gene>
    <name evidence="4" type="ORF">DE4585_03295</name>
</gene>
<sequence precursor="true">MGRRLSAVALTVVLLCAGCSTSGLADLPLPAPGLGAGGYRLTAVFANALNLPERAKVKLAGADIGEVESMAARDFSAVTTLRIRHDVTLPVGSTAQLRTATPLGDVFVAIAPPEESVGGMLVDGDTIPIDRTGAAATVESVLSSAAILVNGGAVHNLTNVVNGTGRAAGPDGQAFGRMIGKSNELLGKLNARSGQLDAAMTETAQLAEALDGKSDKLAEVLHAAAPATATLRDNADQISNLVLLLGDTASELSKFPSVAGTDASGRSVVADANAISRSWNDVVLDPQTSLLALNRLYAPFIKITAGSAISGSAGIDRLVLGAIPDAGFGGDQGFHGPKRYDWAKLVGTFKYTLWRLQERVVGQGPDAQEAPR</sequence>
<dbReference type="InterPro" id="IPR003399">
    <property type="entry name" value="Mce/MlaD"/>
</dbReference>
<name>A0A4R8RZ52_9MYCO</name>
<organism evidence="4 5">
    <name type="scientific">Mycobacteroides salmoniphilum</name>
    <dbReference type="NCBI Taxonomy" id="404941"/>
    <lineage>
        <taxon>Bacteria</taxon>
        <taxon>Bacillati</taxon>
        <taxon>Actinomycetota</taxon>
        <taxon>Actinomycetes</taxon>
        <taxon>Mycobacteriales</taxon>
        <taxon>Mycobacteriaceae</taxon>
        <taxon>Mycobacteroides</taxon>
    </lineage>
</organism>
<dbReference type="RefSeq" id="WP_134072010.1">
    <property type="nucleotide sequence ID" value="NZ_PECH01000008.1"/>
</dbReference>
<evidence type="ECO:0000313" key="4">
    <source>
        <dbReference type="EMBL" id="TDZ79549.1"/>
    </source>
</evidence>
<dbReference type="Pfam" id="PF11887">
    <property type="entry name" value="Mce4_CUP1"/>
    <property type="match status" value="1"/>
</dbReference>
<evidence type="ECO:0000313" key="5">
    <source>
        <dbReference type="Proteomes" id="UP000295117"/>
    </source>
</evidence>
<feature type="domain" description="Mammalian cell entry C-terminal" evidence="3">
    <location>
        <begin position="121"/>
        <end position="255"/>
    </location>
</feature>
<evidence type="ECO:0000259" key="2">
    <source>
        <dbReference type="Pfam" id="PF02470"/>
    </source>
</evidence>
<protein>
    <submittedName>
        <fullName evidence="4">Mce related protein</fullName>
    </submittedName>
</protein>
<dbReference type="NCBIfam" id="TIGR00996">
    <property type="entry name" value="Mtu_fam_mce"/>
    <property type="match status" value="1"/>
</dbReference>
<dbReference type="GO" id="GO:0005576">
    <property type="term" value="C:extracellular region"/>
    <property type="evidence" value="ECO:0007669"/>
    <property type="project" value="TreeGrafter"/>
</dbReference>
<dbReference type="PANTHER" id="PTHR33371">
    <property type="entry name" value="INTERMEMBRANE PHOSPHOLIPID TRANSPORT SYSTEM BINDING PROTEIN MLAD-RELATED"/>
    <property type="match status" value="1"/>
</dbReference>
<accession>A0A4R8RZ52</accession>
<dbReference type="PANTHER" id="PTHR33371:SF15">
    <property type="entry name" value="LIPOPROTEIN LPRN"/>
    <property type="match status" value="1"/>
</dbReference>
<proteinExistence type="predicted"/>
<dbReference type="InterPro" id="IPR005693">
    <property type="entry name" value="Mce"/>
</dbReference>
<evidence type="ECO:0000259" key="3">
    <source>
        <dbReference type="Pfam" id="PF11887"/>
    </source>
</evidence>